<protein>
    <submittedName>
        <fullName evidence="1">Uncharacterized protein</fullName>
    </submittedName>
</protein>
<dbReference type="AlphaFoldDB" id="A0A6C0EZ77"/>
<proteinExistence type="predicted"/>
<accession>A0A6C0EZ77</accession>
<evidence type="ECO:0000313" key="1">
    <source>
        <dbReference type="EMBL" id="QHT34474.1"/>
    </source>
</evidence>
<reference evidence="1" key="1">
    <citation type="journal article" date="2020" name="Nature">
        <title>Giant virus diversity and host interactions through global metagenomics.</title>
        <authorList>
            <person name="Schulz F."/>
            <person name="Roux S."/>
            <person name="Paez-Espino D."/>
            <person name="Jungbluth S."/>
            <person name="Walsh D.A."/>
            <person name="Denef V.J."/>
            <person name="McMahon K.D."/>
            <person name="Konstantinidis K.T."/>
            <person name="Eloe-Fadrosh E.A."/>
            <person name="Kyrpides N.C."/>
            <person name="Woyke T."/>
        </authorList>
    </citation>
    <scope>NUCLEOTIDE SEQUENCE</scope>
    <source>
        <strain evidence="1">GVMAG-M-3300009163-63</strain>
    </source>
</reference>
<organism evidence="1">
    <name type="scientific">viral metagenome</name>
    <dbReference type="NCBI Taxonomy" id="1070528"/>
    <lineage>
        <taxon>unclassified sequences</taxon>
        <taxon>metagenomes</taxon>
        <taxon>organismal metagenomes</taxon>
    </lineage>
</organism>
<name>A0A6C0EZ77_9ZZZZ</name>
<sequence>MFNTRGGTLVTKLATAVIAAGKQFCSSSSSRSSYSLHNPNDMANIANARRNMDDYMRRIQKREEDSSSGNFKCEITRKNKRAGQVDCNCECVCMAKVSETMLIHKEGKREEEKK</sequence>
<dbReference type="EMBL" id="MN739000">
    <property type="protein sequence ID" value="QHT34474.1"/>
    <property type="molecule type" value="Genomic_DNA"/>
</dbReference>